<keyword evidence="3 6" id="KW-1133">Transmembrane helix</keyword>
<feature type="signal peptide" evidence="7">
    <location>
        <begin position="1"/>
        <end position="20"/>
    </location>
</feature>
<keyword evidence="2 6" id="KW-0812">Transmembrane</keyword>
<proteinExistence type="predicted"/>
<accession>A0ABP0CHF1</accession>
<feature type="region of interest" description="Disordered" evidence="5">
    <location>
        <begin position="304"/>
        <end position="325"/>
    </location>
</feature>
<dbReference type="InterPro" id="IPR051694">
    <property type="entry name" value="Immunoregulatory_rcpt-like"/>
</dbReference>
<keyword evidence="7" id="KW-0732">Signal</keyword>
<feature type="transmembrane region" description="Helical" evidence="6">
    <location>
        <begin position="266"/>
        <end position="289"/>
    </location>
</feature>
<reference evidence="8 9" key="1">
    <citation type="submission" date="2024-01" db="EMBL/GenBank/DDBJ databases">
        <authorList>
            <person name="Allen C."/>
            <person name="Tagirdzhanova G."/>
        </authorList>
    </citation>
    <scope>NUCLEOTIDE SEQUENCE [LARGE SCALE GENOMIC DNA]</scope>
</reference>
<evidence type="ECO:0000256" key="7">
    <source>
        <dbReference type="SAM" id="SignalP"/>
    </source>
</evidence>
<evidence type="ECO:0000256" key="5">
    <source>
        <dbReference type="SAM" id="MobiDB-lite"/>
    </source>
</evidence>
<evidence type="ECO:0000256" key="2">
    <source>
        <dbReference type="ARBA" id="ARBA00022692"/>
    </source>
</evidence>
<keyword evidence="9" id="KW-1185">Reference proteome</keyword>
<feature type="compositionally biased region" description="Low complexity" evidence="5">
    <location>
        <begin position="202"/>
        <end position="242"/>
    </location>
</feature>
<name>A0ABP0CHF1_9PEZI</name>
<gene>
    <name evidence="8" type="ORF">SCUCBS95973_007598</name>
</gene>
<feature type="compositionally biased region" description="Low complexity" evidence="5">
    <location>
        <begin position="384"/>
        <end position="394"/>
    </location>
</feature>
<evidence type="ECO:0000256" key="1">
    <source>
        <dbReference type="ARBA" id="ARBA00004167"/>
    </source>
</evidence>
<feature type="region of interest" description="Disordered" evidence="5">
    <location>
        <begin position="426"/>
        <end position="509"/>
    </location>
</feature>
<keyword evidence="4 6" id="KW-0472">Membrane</keyword>
<feature type="region of interest" description="Disordered" evidence="5">
    <location>
        <begin position="202"/>
        <end position="260"/>
    </location>
</feature>
<feature type="compositionally biased region" description="Low complexity" evidence="5">
    <location>
        <begin position="304"/>
        <end position="314"/>
    </location>
</feature>
<feature type="compositionally biased region" description="Gly residues" evidence="5">
    <location>
        <begin position="243"/>
        <end position="258"/>
    </location>
</feature>
<evidence type="ECO:0000256" key="4">
    <source>
        <dbReference type="ARBA" id="ARBA00023136"/>
    </source>
</evidence>
<dbReference type="PANTHER" id="PTHR15549">
    <property type="entry name" value="PAIRED IMMUNOGLOBULIN-LIKE TYPE 2 RECEPTOR"/>
    <property type="match status" value="1"/>
</dbReference>
<organism evidence="8 9">
    <name type="scientific">Sporothrix curviconia</name>
    <dbReference type="NCBI Taxonomy" id="1260050"/>
    <lineage>
        <taxon>Eukaryota</taxon>
        <taxon>Fungi</taxon>
        <taxon>Dikarya</taxon>
        <taxon>Ascomycota</taxon>
        <taxon>Pezizomycotina</taxon>
        <taxon>Sordariomycetes</taxon>
        <taxon>Sordariomycetidae</taxon>
        <taxon>Ophiostomatales</taxon>
        <taxon>Ophiostomataceae</taxon>
        <taxon>Sporothrix</taxon>
    </lineage>
</organism>
<protein>
    <submittedName>
        <fullName evidence="8">Uncharacterized protein</fullName>
    </submittedName>
</protein>
<feature type="chain" id="PRO_5046849296" evidence="7">
    <location>
        <begin position="21"/>
        <end position="509"/>
    </location>
</feature>
<evidence type="ECO:0000313" key="8">
    <source>
        <dbReference type="EMBL" id="CAK7230510.1"/>
    </source>
</evidence>
<dbReference type="EMBL" id="CAWUHB010000054">
    <property type="protein sequence ID" value="CAK7230510.1"/>
    <property type="molecule type" value="Genomic_DNA"/>
</dbReference>
<feature type="region of interest" description="Disordered" evidence="5">
    <location>
        <begin position="384"/>
        <end position="406"/>
    </location>
</feature>
<sequence>MKNIASLAVAAAYLAAVAEARRSSFFARNNAQRSWQPAQQTATSASAPAALDIADDLAHMPQLALHAAGAAEAPATTAAPALGDRLLKRDSTDNTCGYVSGISSLSLYCDVTDLCVANSINSMVGCCPDSSTTCPIPTTCYPSSDSSLYTTDNGYTLWCGSSAYPECVTHYYVDDIFTGYTLLGCGKTEAVDKVSYLATDASSSTSSSSKTTKTSSKSSTTPASSTPGTTTSSSSSAASSSAGAGGGSSGDGGGGSSGGKKSNTGAIAGGVVGGVAGLALIALGAFYLLRNRNNSAVNNSVAGAGAGAATSGAGVPPPAGGAPPMSQMPQQPYYGGAGGDPALGYGAATVAGGVAGAGAAAAYQYPNQQQQQQFYPSQEQQYGGYLPQAQQQQQETKVYDPYSPAGQQYDPNAAAAAAAAAAGVAAGASTPGSPPLVQSPQSGYHDVSAYGSPSAPTDGAHISPDENIAPFSAPPPAAGMDFHSGPIPTTLDVAELPTERGHGNMQELA</sequence>
<comment type="caution">
    <text evidence="8">The sequence shown here is derived from an EMBL/GenBank/DDBJ whole genome shotgun (WGS) entry which is preliminary data.</text>
</comment>
<evidence type="ECO:0000313" key="9">
    <source>
        <dbReference type="Proteomes" id="UP001642405"/>
    </source>
</evidence>
<evidence type="ECO:0000256" key="3">
    <source>
        <dbReference type="ARBA" id="ARBA00022989"/>
    </source>
</evidence>
<dbReference type="Proteomes" id="UP001642405">
    <property type="component" value="Unassembled WGS sequence"/>
</dbReference>
<evidence type="ECO:0000256" key="6">
    <source>
        <dbReference type="SAM" id="Phobius"/>
    </source>
</evidence>
<comment type="subcellular location">
    <subcellularLocation>
        <location evidence="1">Membrane</location>
        <topology evidence="1">Single-pass membrane protein</topology>
    </subcellularLocation>
</comment>